<gene>
    <name evidence="1" type="ORF">RDI58_001080</name>
</gene>
<keyword evidence="2" id="KW-1185">Reference proteome</keyword>
<reference evidence="1 2" key="1">
    <citation type="submission" date="2024-02" db="EMBL/GenBank/DDBJ databases">
        <title>de novo genome assembly of Solanum bulbocastanum strain 11H21.</title>
        <authorList>
            <person name="Hosaka A.J."/>
        </authorList>
    </citation>
    <scope>NUCLEOTIDE SEQUENCE [LARGE SCALE GENOMIC DNA]</scope>
    <source>
        <tissue evidence="1">Young leaves</tissue>
    </source>
</reference>
<dbReference type="EMBL" id="JBANQN010000001">
    <property type="protein sequence ID" value="KAK6803296.1"/>
    <property type="molecule type" value="Genomic_DNA"/>
</dbReference>
<organism evidence="1 2">
    <name type="scientific">Solanum bulbocastanum</name>
    <name type="common">Wild potato</name>
    <dbReference type="NCBI Taxonomy" id="147425"/>
    <lineage>
        <taxon>Eukaryota</taxon>
        <taxon>Viridiplantae</taxon>
        <taxon>Streptophyta</taxon>
        <taxon>Embryophyta</taxon>
        <taxon>Tracheophyta</taxon>
        <taxon>Spermatophyta</taxon>
        <taxon>Magnoliopsida</taxon>
        <taxon>eudicotyledons</taxon>
        <taxon>Gunneridae</taxon>
        <taxon>Pentapetalae</taxon>
        <taxon>asterids</taxon>
        <taxon>lamiids</taxon>
        <taxon>Solanales</taxon>
        <taxon>Solanaceae</taxon>
        <taxon>Solanoideae</taxon>
        <taxon>Solaneae</taxon>
        <taxon>Solanum</taxon>
    </lineage>
</organism>
<protein>
    <submittedName>
        <fullName evidence="1">Uncharacterized protein</fullName>
    </submittedName>
</protein>
<name>A0AAN8YPU1_SOLBU</name>
<dbReference type="AlphaFoldDB" id="A0AAN8YPU1"/>
<proteinExistence type="predicted"/>
<evidence type="ECO:0000313" key="2">
    <source>
        <dbReference type="Proteomes" id="UP001371456"/>
    </source>
</evidence>
<dbReference type="Proteomes" id="UP001371456">
    <property type="component" value="Unassembled WGS sequence"/>
</dbReference>
<sequence length="101" mass="11864">MRQAVKIPKHELIQLRALEKGLGQRLKVMNTIRVNVEQRTPIAENRSYYTTTSKLNKLEDNGFHVHPCFDEKEDNAPLHQEAETSQYTLIMMQRIEDKLKD</sequence>
<evidence type="ECO:0000313" key="1">
    <source>
        <dbReference type="EMBL" id="KAK6803296.1"/>
    </source>
</evidence>
<comment type="caution">
    <text evidence="1">The sequence shown here is derived from an EMBL/GenBank/DDBJ whole genome shotgun (WGS) entry which is preliminary data.</text>
</comment>
<accession>A0AAN8YPU1</accession>